<evidence type="ECO:0000313" key="2">
    <source>
        <dbReference type="EnsemblPlants" id="Bra006924.1-P"/>
    </source>
</evidence>
<evidence type="ECO:0000313" key="3">
    <source>
        <dbReference type="Proteomes" id="UP000011750"/>
    </source>
</evidence>
<name>M4CRT2_BRACM</name>
<feature type="region of interest" description="Disordered" evidence="1">
    <location>
        <begin position="223"/>
        <end position="246"/>
    </location>
</feature>
<reference evidence="2 3" key="2">
    <citation type="journal article" date="2018" name="Hortic Res">
        <title>Improved Brassica rapa reference genome by single-molecule sequencing and chromosome conformation capture technologies.</title>
        <authorList>
            <person name="Zhang L."/>
            <person name="Cai X."/>
            <person name="Wu J."/>
            <person name="Liu M."/>
            <person name="Grob S."/>
            <person name="Cheng F."/>
            <person name="Liang J."/>
            <person name="Cai C."/>
            <person name="Liu Z."/>
            <person name="Liu B."/>
            <person name="Wang F."/>
            <person name="Li S."/>
            <person name="Liu F."/>
            <person name="Li X."/>
            <person name="Cheng L."/>
            <person name="Yang W."/>
            <person name="Li M.H."/>
            <person name="Grossniklaus U."/>
            <person name="Zheng H."/>
            <person name="Wang X."/>
        </authorList>
    </citation>
    <scope>NUCLEOTIDE SEQUENCE [LARGE SCALE GENOMIC DNA]</scope>
    <source>
        <strain evidence="2 3">cv. Chiifu-401-42</strain>
    </source>
</reference>
<protein>
    <submittedName>
        <fullName evidence="2">Uncharacterized protein</fullName>
    </submittedName>
</protein>
<organism evidence="2 3">
    <name type="scientific">Brassica campestris</name>
    <name type="common">Field mustard</name>
    <dbReference type="NCBI Taxonomy" id="3711"/>
    <lineage>
        <taxon>Eukaryota</taxon>
        <taxon>Viridiplantae</taxon>
        <taxon>Streptophyta</taxon>
        <taxon>Embryophyta</taxon>
        <taxon>Tracheophyta</taxon>
        <taxon>Spermatophyta</taxon>
        <taxon>Magnoliopsida</taxon>
        <taxon>eudicotyledons</taxon>
        <taxon>Gunneridae</taxon>
        <taxon>Pentapetalae</taxon>
        <taxon>rosids</taxon>
        <taxon>malvids</taxon>
        <taxon>Brassicales</taxon>
        <taxon>Brassicaceae</taxon>
        <taxon>Brassiceae</taxon>
        <taxon>Brassica</taxon>
    </lineage>
</organism>
<reference evidence="2 3" key="1">
    <citation type="journal article" date="2011" name="Nat. Genet.">
        <title>The genome of the mesopolyploid crop species Brassica rapa.</title>
        <authorList>
            <consortium name="Brassica rapa Genome Sequencing Project Consortium"/>
            <person name="Wang X."/>
            <person name="Wang H."/>
            <person name="Wang J."/>
            <person name="Sun R."/>
            <person name="Wu J."/>
            <person name="Liu S."/>
            <person name="Bai Y."/>
            <person name="Mun J.H."/>
            <person name="Bancroft I."/>
            <person name="Cheng F."/>
            <person name="Huang S."/>
            <person name="Li X."/>
            <person name="Hua W."/>
            <person name="Wang J."/>
            <person name="Wang X."/>
            <person name="Freeling M."/>
            <person name="Pires J.C."/>
            <person name="Paterson A.H."/>
            <person name="Chalhoub B."/>
            <person name="Wang B."/>
            <person name="Hayward A."/>
            <person name="Sharpe A.G."/>
            <person name="Park B.S."/>
            <person name="Weisshaar B."/>
            <person name="Liu B."/>
            <person name="Li B."/>
            <person name="Liu B."/>
            <person name="Tong C."/>
            <person name="Song C."/>
            <person name="Duran C."/>
            <person name="Peng C."/>
            <person name="Geng C."/>
            <person name="Koh C."/>
            <person name="Lin C."/>
            <person name="Edwards D."/>
            <person name="Mu D."/>
            <person name="Shen D."/>
            <person name="Soumpourou E."/>
            <person name="Li F."/>
            <person name="Fraser F."/>
            <person name="Conant G."/>
            <person name="Lassalle G."/>
            <person name="King G.J."/>
            <person name="Bonnema G."/>
            <person name="Tang H."/>
            <person name="Wang H."/>
            <person name="Belcram H."/>
            <person name="Zhou H."/>
            <person name="Hirakawa H."/>
            <person name="Abe H."/>
            <person name="Guo H."/>
            <person name="Wang H."/>
            <person name="Jin H."/>
            <person name="Parkin I.A."/>
            <person name="Batley J."/>
            <person name="Kim J.S."/>
            <person name="Just J."/>
            <person name="Li J."/>
            <person name="Xu J."/>
            <person name="Deng J."/>
            <person name="Kim J.A."/>
            <person name="Li J."/>
            <person name="Yu J."/>
            <person name="Meng J."/>
            <person name="Wang J."/>
            <person name="Min J."/>
            <person name="Poulain J."/>
            <person name="Wang J."/>
            <person name="Hatakeyama K."/>
            <person name="Wu K."/>
            <person name="Wang L."/>
            <person name="Fang L."/>
            <person name="Trick M."/>
            <person name="Links M.G."/>
            <person name="Zhao M."/>
            <person name="Jin M."/>
            <person name="Ramchiary N."/>
            <person name="Drou N."/>
            <person name="Berkman P.J."/>
            <person name="Cai Q."/>
            <person name="Huang Q."/>
            <person name="Li R."/>
            <person name="Tabata S."/>
            <person name="Cheng S."/>
            <person name="Zhang S."/>
            <person name="Zhang S."/>
            <person name="Huang S."/>
            <person name="Sato S."/>
            <person name="Sun S."/>
            <person name="Kwon S.J."/>
            <person name="Choi S.R."/>
            <person name="Lee T.H."/>
            <person name="Fan W."/>
            <person name="Zhao X."/>
            <person name="Tan X."/>
            <person name="Xu X."/>
            <person name="Wang Y."/>
            <person name="Qiu Y."/>
            <person name="Yin Y."/>
            <person name="Li Y."/>
            <person name="Du Y."/>
            <person name="Liao Y."/>
            <person name="Lim Y."/>
            <person name="Narusaka Y."/>
            <person name="Wang Y."/>
            <person name="Wang Z."/>
            <person name="Li Z."/>
            <person name="Wang Z."/>
            <person name="Xiong Z."/>
            <person name="Zhang Z."/>
        </authorList>
    </citation>
    <scope>NUCLEOTIDE SEQUENCE [LARGE SCALE GENOMIC DNA]</scope>
    <source>
        <strain evidence="2 3">cv. Chiifu-401-42</strain>
    </source>
</reference>
<feature type="compositionally biased region" description="Acidic residues" evidence="1">
    <location>
        <begin position="90"/>
        <end position="102"/>
    </location>
</feature>
<proteinExistence type="predicted"/>
<feature type="region of interest" description="Disordered" evidence="1">
    <location>
        <begin position="90"/>
        <end position="152"/>
    </location>
</feature>
<feature type="compositionally biased region" description="Basic and acidic residues" evidence="1">
    <location>
        <begin position="117"/>
        <end position="139"/>
    </location>
</feature>
<dbReference type="Proteomes" id="UP000011750">
    <property type="component" value="Chromosome A09"/>
</dbReference>
<dbReference type="AlphaFoldDB" id="M4CRT2"/>
<feature type="compositionally biased region" description="Gly residues" evidence="1">
    <location>
        <begin position="140"/>
        <end position="152"/>
    </location>
</feature>
<dbReference type="InParanoid" id="M4CRT2"/>
<sequence length="246" mass="25748">MDPRRLFSSPTSSSPLETFSAEFSSIHFHTFNFRLPMLSGISPEIKFDDKFKALRLERRVIEVGIGPLMRLSDKSMNVRFEWKDFGMDGGDSDVGEVDEASEGESREAGEGGDGGEGVERVREVRGSGEGRAVVEREGGEGGGKGFEGCGGDGEIGGAVCEGEGGDEAEWGAGVAGYDGGGGFFGGGGVVVVAGVLEGGDVEGFEGFELLWVEWGGGGCARGSGGGAWDGGDGWRWGWGEGKERRR</sequence>
<keyword evidence="3" id="KW-1185">Reference proteome</keyword>
<evidence type="ECO:0000256" key="1">
    <source>
        <dbReference type="SAM" id="MobiDB-lite"/>
    </source>
</evidence>
<reference evidence="2" key="3">
    <citation type="submission" date="2023-03" db="UniProtKB">
        <authorList>
            <consortium name="EnsemblPlants"/>
        </authorList>
    </citation>
    <scope>IDENTIFICATION</scope>
    <source>
        <strain evidence="2">cv. Chiifu-401-42</strain>
    </source>
</reference>
<accession>M4CRT2</accession>
<dbReference type="Gramene" id="Bra006924.1">
    <property type="protein sequence ID" value="Bra006924.1-P"/>
    <property type="gene ID" value="Bra006924"/>
</dbReference>
<feature type="compositionally biased region" description="Gly residues" evidence="1">
    <location>
        <begin position="223"/>
        <end position="239"/>
    </location>
</feature>
<dbReference type="EnsemblPlants" id="Bra006924.1">
    <property type="protein sequence ID" value="Bra006924.1-P"/>
    <property type="gene ID" value="Bra006924"/>
</dbReference>
<dbReference type="HOGENOM" id="CLU_1130460_0_0_1"/>